<dbReference type="AlphaFoldDB" id="A0A2H4U699"/>
<name>A0A2H4U699_METSM</name>
<dbReference type="RefSeq" id="WP_100815425.1">
    <property type="nucleotide sequence ID" value="NZ_CAYARS010000002.1"/>
</dbReference>
<gene>
    <name evidence="1" type="ORF">BK798_04055</name>
</gene>
<dbReference type="GeneID" id="35118522"/>
<sequence length="241" mass="27712">MVLFKTDEEKRIEEERKLKEEEKHIWEKKRFNGKVGQIHQGLSSFGLWGVRDNGKAKFKPTKFEIYNDKILIERNKQIIQLSQIKEIFEDESLPYEVIIILTNDNGIPIRGKNNVQTGQRELKAFVNVLTKLIEDNKSNSDNVEANVNSEGNPEGKIDKLIKLGEMHNQGLLSDEEFISLKQELLSSNNEKCVSMSENHIETSEKDIETSENNCENCGAYIFPDDIFCSECGTKINNNQEE</sequence>
<reference evidence="2" key="1">
    <citation type="submission" date="2016-10" db="EMBL/GenBank/DDBJ databases">
        <authorList>
            <person name="Kim B.-C."/>
            <person name="Jeong H."/>
        </authorList>
    </citation>
    <scope>NUCLEOTIDE SEQUENCE [LARGE SCALE GENOMIC DNA]</scope>
    <source>
        <strain evidence="2">KB11</strain>
    </source>
</reference>
<evidence type="ECO:0000313" key="1">
    <source>
        <dbReference type="EMBL" id="ATZ59650.1"/>
    </source>
</evidence>
<accession>A0A2H4U699</accession>
<dbReference type="Proteomes" id="UP000232133">
    <property type="component" value="Chromosome"/>
</dbReference>
<protein>
    <recommendedName>
        <fullName evidence="3">Zinc ribbon domain-containing protein</fullName>
    </recommendedName>
</protein>
<organism evidence="1 2">
    <name type="scientific">Methanobrevibacter smithii</name>
    <dbReference type="NCBI Taxonomy" id="2173"/>
    <lineage>
        <taxon>Archaea</taxon>
        <taxon>Methanobacteriati</taxon>
        <taxon>Methanobacteriota</taxon>
        <taxon>Methanomada group</taxon>
        <taxon>Methanobacteria</taxon>
        <taxon>Methanobacteriales</taxon>
        <taxon>Methanobacteriaceae</taxon>
        <taxon>Methanobrevibacter</taxon>
    </lineage>
</organism>
<dbReference type="EMBL" id="CP017803">
    <property type="protein sequence ID" value="ATZ59650.1"/>
    <property type="molecule type" value="Genomic_DNA"/>
</dbReference>
<proteinExistence type="predicted"/>
<evidence type="ECO:0008006" key="3">
    <source>
        <dbReference type="Google" id="ProtNLM"/>
    </source>
</evidence>
<evidence type="ECO:0000313" key="2">
    <source>
        <dbReference type="Proteomes" id="UP000232133"/>
    </source>
</evidence>